<evidence type="ECO:0000259" key="9">
    <source>
        <dbReference type="Pfam" id="PF01488"/>
    </source>
</evidence>
<evidence type="ECO:0000313" key="12">
    <source>
        <dbReference type="EMBL" id="WLV23627.1"/>
    </source>
</evidence>
<dbReference type="InterPro" id="IPR036291">
    <property type="entry name" value="NAD(P)-bd_dom_sf"/>
</dbReference>
<evidence type="ECO:0000256" key="5">
    <source>
        <dbReference type="ARBA" id="ARBA00023002"/>
    </source>
</evidence>
<dbReference type="EMBL" id="CP129113">
    <property type="protein sequence ID" value="WLV23627.1"/>
    <property type="molecule type" value="Genomic_DNA"/>
</dbReference>
<dbReference type="Gene3D" id="3.40.50.10860">
    <property type="entry name" value="Leucine Dehydrogenase, chain A, domain 1"/>
    <property type="match status" value="1"/>
</dbReference>
<dbReference type="Gene3D" id="3.40.50.720">
    <property type="entry name" value="NAD(P)-binding Rossmann-like Domain"/>
    <property type="match status" value="1"/>
</dbReference>
<dbReference type="SUPFAM" id="SSF53223">
    <property type="entry name" value="Aminoacid dehydrogenase-like, N-terminal domain"/>
    <property type="match status" value="1"/>
</dbReference>
<protein>
    <recommendedName>
        <fullName evidence="2 8">Shikimate dehydrogenase (NADP(+))</fullName>
        <shortName evidence="8">SDH</shortName>
        <ecNumber evidence="2 8">1.1.1.25</ecNumber>
    </recommendedName>
</protein>
<evidence type="ECO:0000259" key="11">
    <source>
        <dbReference type="Pfam" id="PF18317"/>
    </source>
</evidence>
<feature type="binding site" evidence="8">
    <location>
        <position position="222"/>
    </location>
    <ligand>
        <name>NADP(+)</name>
        <dbReference type="ChEBI" id="CHEBI:58349"/>
    </ligand>
</feature>
<feature type="binding site" evidence="8">
    <location>
        <position position="79"/>
    </location>
    <ligand>
        <name>NADP(+)</name>
        <dbReference type="ChEBI" id="CHEBI:58349"/>
    </ligand>
</feature>
<comment type="catalytic activity">
    <reaction evidence="7 8">
        <text>shikimate + NADP(+) = 3-dehydroshikimate + NADPH + H(+)</text>
        <dbReference type="Rhea" id="RHEA:17737"/>
        <dbReference type="ChEBI" id="CHEBI:15378"/>
        <dbReference type="ChEBI" id="CHEBI:16630"/>
        <dbReference type="ChEBI" id="CHEBI:36208"/>
        <dbReference type="ChEBI" id="CHEBI:57783"/>
        <dbReference type="ChEBI" id="CHEBI:58349"/>
        <dbReference type="EC" id="1.1.1.25"/>
    </reaction>
</comment>
<dbReference type="InterPro" id="IPR011342">
    <property type="entry name" value="Shikimate_DH"/>
</dbReference>
<comment type="caution">
    <text evidence="8">Lacks conserved residue(s) required for the propagation of feature annotation.</text>
</comment>
<feature type="binding site" evidence="8">
    <location>
        <position position="63"/>
    </location>
    <ligand>
        <name>shikimate</name>
        <dbReference type="ChEBI" id="CHEBI:36208"/>
    </ligand>
</feature>
<evidence type="ECO:0000256" key="3">
    <source>
        <dbReference type="ARBA" id="ARBA00022605"/>
    </source>
</evidence>
<feature type="binding site" evidence="8">
    <location>
        <position position="252"/>
    </location>
    <ligand>
        <name>shikimate</name>
        <dbReference type="ChEBI" id="CHEBI:36208"/>
    </ligand>
</feature>
<dbReference type="Pfam" id="PF18317">
    <property type="entry name" value="SDH_C"/>
    <property type="match status" value="1"/>
</dbReference>
<dbReference type="InterPro" id="IPR046346">
    <property type="entry name" value="Aminoacid_DH-like_N_sf"/>
</dbReference>
<dbReference type="InterPro" id="IPR022893">
    <property type="entry name" value="Shikimate_DH_fam"/>
</dbReference>
<feature type="binding site" evidence="8">
    <location>
        <position position="224"/>
    </location>
    <ligand>
        <name>shikimate</name>
        <dbReference type="ChEBI" id="CHEBI:36208"/>
    </ligand>
</feature>
<feature type="binding site" evidence="8">
    <location>
        <position position="245"/>
    </location>
    <ligand>
        <name>NADP(+)</name>
        <dbReference type="ChEBI" id="CHEBI:58349"/>
    </ligand>
</feature>
<feature type="binding site" evidence="8">
    <location>
        <position position="88"/>
    </location>
    <ligand>
        <name>shikimate</name>
        <dbReference type="ChEBI" id="CHEBI:36208"/>
    </ligand>
</feature>
<keyword evidence="3 8" id="KW-0028">Amino-acid biosynthesis</keyword>
<keyword evidence="5 8" id="KW-0560">Oxidoreductase</keyword>
<comment type="pathway">
    <text evidence="1 8">Metabolic intermediate biosynthesis; chorismate biosynthesis; chorismate from D-erythrose 4-phosphate and phosphoenolpyruvate: step 4/7.</text>
</comment>
<feature type="binding site" evidence="8">
    <location>
        <position position="103"/>
    </location>
    <ligand>
        <name>shikimate</name>
        <dbReference type="ChEBI" id="CHEBI:36208"/>
    </ligand>
</feature>
<dbReference type="CDD" id="cd01065">
    <property type="entry name" value="NAD_bind_Shikimate_DH"/>
    <property type="match status" value="1"/>
</dbReference>
<dbReference type="RefSeq" id="WP_348025824.1">
    <property type="nucleotide sequence ID" value="NZ_CP129113.1"/>
</dbReference>
<feature type="active site" description="Proton acceptor" evidence="8">
    <location>
        <position position="67"/>
    </location>
</feature>
<feature type="binding site" evidence="8">
    <location>
        <begin position="15"/>
        <end position="17"/>
    </location>
    <ligand>
        <name>shikimate</name>
        <dbReference type="ChEBI" id="CHEBI:36208"/>
    </ligand>
</feature>
<dbReference type="HAMAP" id="MF_00222">
    <property type="entry name" value="Shikimate_DH_AroE"/>
    <property type="match status" value="1"/>
</dbReference>
<keyword evidence="13" id="KW-1185">Reference proteome</keyword>
<keyword evidence="6 8" id="KW-0057">Aromatic amino acid biosynthesis</keyword>
<accession>A0ABY9KTN2</accession>
<organism evidence="12 13">
    <name type="scientific">Aciduricibacillus chroicocephali</name>
    <dbReference type="NCBI Taxonomy" id="3054939"/>
    <lineage>
        <taxon>Bacteria</taxon>
        <taxon>Bacillati</taxon>
        <taxon>Bacillota</taxon>
        <taxon>Bacilli</taxon>
        <taxon>Bacillales</taxon>
        <taxon>Bacillaceae</taxon>
        <taxon>Aciduricibacillus</taxon>
    </lineage>
</organism>
<feature type="domain" description="Quinate/shikimate 5-dehydrogenase/glutamyl-tRNA reductase" evidence="9">
    <location>
        <begin position="122"/>
        <end position="196"/>
    </location>
</feature>
<evidence type="ECO:0000256" key="4">
    <source>
        <dbReference type="ARBA" id="ARBA00022857"/>
    </source>
</evidence>
<feature type="domain" description="SDH C-terminal" evidence="11">
    <location>
        <begin position="245"/>
        <end position="266"/>
    </location>
</feature>
<dbReference type="PANTHER" id="PTHR21089:SF1">
    <property type="entry name" value="BIFUNCTIONAL 3-DEHYDROQUINATE DEHYDRATASE_SHIKIMATE DEHYDROGENASE, CHLOROPLASTIC"/>
    <property type="match status" value="1"/>
</dbReference>
<evidence type="ECO:0000256" key="7">
    <source>
        <dbReference type="ARBA" id="ARBA00049442"/>
    </source>
</evidence>
<dbReference type="InterPro" id="IPR013708">
    <property type="entry name" value="Shikimate_DH-bd_N"/>
</dbReference>
<reference evidence="12" key="1">
    <citation type="submission" date="2023-06" db="EMBL/GenBank/DDBJ databases">
        <title>A Treasure from Seagulls: Isolation and Description of Aciduricobacillus qingdaonensis gen. nov., sp. nov., a Rare Obligately Uric Acid-utilizing Member in the Family Bacillaceae.</title>
        <authorList>
            <person name="Liu W."/>
            <person name="Wang B."/>
        </authorList>
    </citation>
    <scope>NUCLEOTIDE SEQUENCE</scope>
    <source>
        <strain evidence="12">44XB</strain>
    </source>
</reference>
<dbReference type="Pfam" id="PF01488">
    <property type="entry name" value="Shikimate_DH"/>
    <property type="match status" value="1"/>
</dbReference>
<dbReference type="SUPFAM" id="SSF51735">
    <property type="entry name" value="NAD(P)-binding Rossmann-fold domains"/>
    <property type="match status" value="1"/>
</dbReference>
<evidence type="ECO:0000256" key="2">
    <source>
        <dbReference type="ARBA" id="ARBA00012962"/>
    </source>
</evidence>
<proteinExistence type="inferred from homology"/>
<dbReference type="GO" id="GO:0004764">
    <property type="term" value="F:shikimate 3-dehydrogenase (NADP+) activity"/>
    <property type="evidence" value="ECO:0007669"/>
    <property type="project" value="UniProtKB-EC"/>
</dbReference>
<sequence length="282" mass="31223">MEYKLGLIGYPLGHSLSPWIHHEFLREAGLSGSYEKFEIAPGESFEDRISGFIESDIRGFNITVPYKETIIPFLDRIDDKAEKMGAVNTVLIEDGKLTGFNTDGSGYVRSLETAYPDLIANRDQKKVLLIGAGGAARGIYYALAATGYQMIDIANRTLTSAEKISQLTSEARTEVLSLAEAERNLDQYDIIIQTTSVGMEPESEISPIRPTKLKQDVIASDIVYKPLETKFLHDAASLGARVHHGHTMLLYQAQLAFEIWTGHKVPCEELAMQLKKILEGAS</sequence>
<keyword evidence="4 8" id="KW-0521">NADP</keyword>
<evidence type="ECO:0000259" key="10">
    <source>
        <dbReference type="Pfam" id="PF08501"/>
    </source>
</evidence>
<dbReference type="NCBIfam" id="TIGR00507">
    <property type="entry name" value="aroE"/>
    <property type="match status" value="1"/>
</dbReference>
<dbReference type="InterPro" id="IPR041121">
    <property type="entry name" value="SDH_C"/>
</dbReference>
<name>A0ABY9KTN2_9BACI</name>
<comment type="function">
    <text evidence="8">Involved in the biosynthesis of the chorismate, which leads to the biosynthesis of aromatic amino acids. Catalyzes the reversible NADPH linked reduction of 3-dehydroshikimate (DHSA) to yield shikimate (SA).</text>
</comment>
<feature type="domain" description="Shikimate dehydrogenase substrate binding N-terminal" evidence="10">
    <location>
        <begin position="7"/>
        <end position="90"/>
    </location>
</feature>
<evidence type="ECO:0000313" key="13">
    <source>
        <dbReference type="Proteomes" id="UP001180087"/>
    </source>
</evidence>
<feature type="binding site" evidence="8">
    <location>
        <begin position="131"/>
        <end position="135"/>
    </location>
    <ligand>
        <name>NADP(+)</name>
        <dbReference type="ChEBI" id="CHEBI:58349"/>
    </ligand>
</feature>
<dbReference type="EC" id="1.1.1.25" evidence="2 8"/>
<dbReference type="PANTHER" id="PTHR21089">
    <property type="entry name" value="SHIKIMATE DEHYDROGENASE"/>
    <property type="match status" value="1"/>
</dbReference>
<evidence type="ECO:0000256" key="8">
    <source>
        <dbReference type="HAMAP-Rule" id="MF_00222"/>
    </source>
</evidence>
<comment type="similarity">
    <text evidence="8">Belongs to the shikimate dehydrogenase family.</text>
</comment>
<dbReference type="Pfam" id="PF08501">
    <property type="entry name" value="Shikimate_dh_N"/>
    <property type="match status" value="1"/>
</dbReference>
<dbReference type="Proteomes" id="UP001180087">
    <property type="component" value="Chromosome"/>
</dbReference>
<gene>
    <name evidence="8 12" type="primary">aroE</name>
    <name evidence="12" type="ORF">QR721_08185</name>
</gene>
<comment type="subunit">
    <text evidence="8">Homodimer.</text>
</comment>
<evidence type="ECO:0000256" key="1">
    <source>
        <dbReference type="ARBA" id="ARBA00004871"/>
    </source>
</evidence>
<evidence type="ECO:0000256" key="6">
    <source>
        <dbReference type="ARBA" id="ARBA00023141"/>
    </source>
</evidence>
<dbReference type="InterPro" id="IPR006151">
    <property type="entry name" value="Shikm_DH/Glu-tRNA_Rdtase"/>
</dbReference>